<reference evidence="3" key="1">
    <citation type="submission" date="2016-10" db="EMBL/GenBank/DDBJ databases">
        <authorList>
            <person name="Varghese N."/>
            <person name="Submissions S."/>
        </authorList>
    </citation>
    <scope>NUCLEOTIDE SEQUENCE [LARGE SCALE GENOMIC DNA]</scope>
    <source>
        <strain evidence="3">DSM 18887</strain>
    </source>
</reference>
<organism evidence="2 3">
    <name type="scientific">Amphritea atlantica</name>
    <dbReference type="NCBI Taxonomy" id="355243"/>
    <lineage>
        <taxon>Bacteria</taxon>
        <taxon>Pseudomonadati</taxon>
        <taxon>Pseudomonadota</taxon>
        <taxon>Gammaproteobacteria</taxon>
        <taxon>Oceanospirillales</taxon>
        <taxon>Oceanospirillaceae</taxon>
        <taxon>Amphritea</taxon>
    </lineage>
</organism>
<dbReference type="Pfam" id="PF23562">
    <property type="entry name" value="AMP-binding_C_3"/>
    <property type="match status" value="1"/>
</dbReference>
<dbReference type="Gene3D" id="3.30.300.30">
    <property type="match status" value="1"/>
</dbReference>
<dbReference type="PANTHER" id="PTHR43201">
    <property type="entry name" value="ACYL-COA SYNTHETASE"/>
    <property type="match status" value="1"/>
</dbReference>
<dbReference type="EMBL" id="FOGB01000005">
    <property type="protein sequence ID" value="SEQ62389.1"/>
    <property type="molecule type" value="Genomic_DNA"/>
</dbReference>
<keyword evidence="3" id="KW-1185">Reference proteome</keyword>
<dbReference type="InterPro" id="IPR045851">
    <property type="entry name" value="AMP-bd_C_sf"/>
</dbReference>
<dbReference type="RefSeq" id="WP_091357771.1">
    <property type="nucleotide sequence ID" value="NZ_AP025284.1"/>
</dbReference>
<protein>
    <submittedName>
        <fullName evidence="2">AMP-binding enzyme</fullName>
    </submittedName>
</protein>
<evidence type="ECO:0000313" key="3">
    <source>
        <dbReference type="Proteomes" id="UP000198749"/>
    </source>
</evidence>
<dbReference type="Pfam" id="PF00501">
    <property type="entry name" value="AMP-binding"/>
    <property type="match status" value="1"/>
</dbReference>
<gene>
    <name evidence="2" type="ORF">SAMN03080615_02179</name>
</gene>
<dbReference type="AlphaFoldDB" id="A0A1H9HJ54"/>
<proteinExistence type="predicted"/>
<dbReference type="PROSITE" id="PS00455">
    <property type="entry name" value="AMP_BINDING"/>
    <property type="match status" value="1"/>
</dbReference>
<dbReference type="GO" id="GO:0006631">
    <property type="term" value="P:fatty acid metabolic process"/>
    <property type="evidence" value="ECO:0007669"/>
    <property type="project" value="TreeGrafter"/>
</dbReference>
<dbReference type="OrthoDB" id="9803968at2"/>
<feature type="domain" description="AMP-dependent synthetase/ligase" evidence="1">
    <location>
        <begin position="8"/>
        <end position="294"/>
    </location>
</feature>
<name>A0A1H9HJ54_9GAMM</name>
<dbReference type="InterPro" id="IPR000873">
    <property type="entry name" value="AMP-dep_synth/lig_dom"/>
</dbReference>
<dbReference type="PANTHER" id="PTHR43201:SF32">
    <property type="entry name" value="2-SUCCINYLBENZOATE--COA LIGASE, CHLOROPLASTIC_PEROXISOMAL"/>
    <property type="match status" value="1"/>
</dbReference>
<dbReference type="Proteomes" id="UP000198749">
    <property type="component" value="Unassembled WGS sequence"/>
</dbReference>
<dbReference type="InterPro" id="IPR020845">
    <property type="entry name" value="AMP-binding_CS"/>
</dbReference>
<dbReference type="Gene3D" id="3.40.50.12780">
    <property type="entry name" value="N-terminal domain of ligase-like"/>
    <property type="match status" value="1"/>
</dbReference>
<evidence type="ECO:0000313" key="2">
    <source>
        <dbReference type="EMBL" id="SEQ62389.1"/>
    </source>
</evidence>
<evidence type="ECO:0000259" key="1">
    <source>
        <dbReference type="Pfam" id="PF00501"/>
    </source>
</evidence>
<dbReference type="GO" id="GO:0031956">
    <property type="term" value="F:medium-chain fatty acid-CoA ligase activity"/>
    <property type="evidence" value="ECO:0007669"/>
    <property type="project" value="TreeGrafter"/>
</dbReference>
<dbReference type="STRING" id="355243.SAMN03080615_02179"/>
<accession>A0A1H9HJ54</accession>
<sequence length="442" mass="47137">MIFNSINQHAPGKIALQDEQQTVYYRDLKAEIADRAEQLSQVSTLAIALDNSVDWVLWDLAALSVGVVCVPIPPFFSPEQRDHTLSQAAVSHIISPDGLVATGIQHTVALPETTAKVTFTSGTTGQPKGVCLPQRAMENVAHSIEQVLGQDFVGTHLCSLPLAVLLENVAGVYAALIAGCTIRLPSLTAFGQNYDCLHQQIAETAATSIILVPEVLRILLAQIAQKGPLPSLKFIAVGGSKTDANLIQMARQMGLPVYEGYGLSECASVVSLNTPDNDRPGSVGKLLHHVAASVEAGEISIHNPGFLGYIGQSTTGSFNTEDLGALDAEGFLSITGRKKNVLITSYGRNISPEWVEASLLCQPEIAQTVVYGDAQPHLSALIVPVSANADIQQVILKANAGLPEYAQIRDYSLAEPFTLANGLLTGTGRPRRAKILERLNQI</sequence>
<dbReference type="SUPFAM" id="SSF56801">
    <property type="entry name" value="Acetyl-CoA synthetase-like"/>
    <property type="match status" value="1"/>
</dbReference>
<dbReference type="InterPro" id="IPR042099">
    <property type="entry name" value="ANL_N_sf"/>
</dbReference>